<evidence type="ECO:0000259" key="8">
    <source>
        <dbReference type="Pfam" id="PF02397"/>
    </source>
</evidence>
<dbReference type="PANTHER" id="PTHR30576:SF0">
    <property type="entry name" value="UNDECAPRENYL-PHOSPHATE N-ACETYLGALACTOSAMINYL 1-PHOSPHATE TRANSFERASE-RELATED"/>
    <property type="match status" value="1"/>
</dbReference>
<keyword evidence="3 9" id="KW-0808">Transferase</keyword>
<evidence type="ECO:0000256" key="5">
    <source>
        <dbReference type="ARBA" id="ARBA00022989"/>
    </source>
</evidence>
<dbReference type="Gene3D" id="3.40.50.720">
    <property type="entry name" value="NAD(P)-binding Rossmann-like Domain"/>
    <property type="match status" value="1"/>
</dbReference>
<dbReference type="InterPro" id="IPR017475">
    <property type="entry name" value="EPS_sugar_tfrase"/>
</dbReference>
<evidence type="ECO:0000256" key="3">
    <source>
        <dbReference type="ARBA" id="ARBA00022679"/>
    </source>
</evidence>
<comment type="caution">
    <text evidence="9">The sequence shown here is derived from an EMBL/GenBank/DDBJ whole genome shotgun (WGS) entry which is preliminary data.</text>
</comment>
<sequence>MRSIRAWMIVPPVDAVMIGLPMLWAPENARALAALSALTVLLLTNGRCYRARLHLSVLDELPWLLARFATADAVVGTIKALRFDTPETASFLAVSLWSATLLVVGRVITTQIILRARRRGRVAHRTVVVGSGPLAAEIITVLERYPQYGLLVTGYVDETSAGDVAGVPFLGRAEDLRGVIEEHRIVAVLVADGPGETAILDLVQVPTRRRWELLVVPRLHQLHTQVGLPDHVGSIPVMRINNPALHGPAWALKRGFDIAVSVALLVLLLPLLAVLAVLVRLEGGPGVLFRQERVGRDGRVFTCLKFRTLRPTTDEEASTRWSVASDRRVGPVGRVIRRLSLDELPQLWNIVRGDMTLVGPRPERPHFVDKFSVEVPLYGSRHRVRAGLTGFAQVSGLRGDTPIVDRARFDNYYIENWSLWMDTKVLLRTVAEVLLARGR</sequence>
<dbReference type="PANTHER" id="PTHR30576">
    <property type="entry name" value="COLANIC BIOSYNTHESIS UDP-GLUCOSE LIPID CARRIER TRANSFERASE"/>
    <property type="match status" value="1"/>
</dbReference>
<dbReference type="AlphaFoldDB" id="A0A4R6UPE9"/>
<dbReference type="Pfam" id="PF02397">
    <property type="entry name" value="Bac_transf"/>
    <property type="match status" value="1"/>
</dbReference>
<name>A0A4R6UPE9_9PSEU</name>
<keyword evidence="6 7" id="KW-0472">Membrane</keyword>
<evidence type="ECO:0000256" key="2">
    <source>
        <dbReference type="ARBA" id="ARBA00006464"/>
    </source>
</evidence>
<feature type="transmembrane region" description="Helical" evidence="7">
    <location>
        <begin position="89"/>
        <end position="109"/>
    </location>
</feature>
<keyword evidence="10" id="KW-1185">Reference proteome</keyword>
<reference evidence="9 10" key="1">
    <citation type="submission" date="2019-03" db="EMBL/GenBank/DDBJ databases">
        <title>Genomic Encyclopedia of Type Strains, Phase IV (KMG-IV): sequencing the most valuable type-strain genomes for metagenomic binning, comparative biology and taxonomic classification.</title>
        <authorList>
            <person name="Goeker M."/>
        </authorList>
    </citation>
    <scope>NUCLEOTIDE SEQUENCE [LARGE SCALE GENOMIC DNA]</scope>
    <source>
        <strain evidence="9 10">DSM 45775</strain>
    </source>
</reference>
<dbReference type="NCBIfam" id="TIGR03025">
    <property type="entry name" value="EPS_sugtrans"/>
    <property type="match status" value="1"/>
</dbReference>
<evidence type="ECO:0000313" key="9">
    <source>
        <dbReference type="EMBL" id="TDQ48871.1"/>
    </source>
</evidence>
<evidence type="ECO:0000256" key="6">
    <source>
        <dbReference type="ARBA" id="ARBA00023136"/>
    </source>
</evidence>
<dbReference type="Pfam" id="PF13727">
    <property type="entry name" value="CoA_binding_3"/>
    <property type="match status" value="1"/>
</dbReference>
<dbReference type="OrthoDB" id="9808602at2"/>
<comment type="similarity">
    <text evidence="2">Belongs to the bacterial sugar transferase family.</text>
</comment>
<accession>A0A4R6UPE9</accession>
<gene>
    <name evidence="9" type="ORF">EV188_11141</name>
</gene>
<dbReference type="GO" id="GO:0016020">
    <property type="term" value="C:membrane"/>
    <property type="evidence" value="ECO:0007669"/>
    <property type="project" value="UniProtKB-SubCell"/>
</dbReference>
<dbReference type="EMBL" id="SNYO01000011">
    <property type="protein sequence ID" value="TDQ48871.1"/>
    <property type="molecule type" value="Genomic_DNA"/>
</dbReference>
<dbReference type="GO" id="GO:0016780">
    <property type="term" value="F:phosphotransferase activity, for other substituted phosphate groups"/>
    <property type="evidence" value="ECO:0007669"/>
    <property type="project" value="TreeGrafter"/>
</dbReference>
<keyword evidence="4 7" id="KW-0812">Transmembrane</keyword>
<evidence type="ECO:0000313" key="10">
    <source>
        <dbReference type="Proteomes" id="UP000295705"/>
    </source>
</evidence>
<evidence type="ECO:0000256" key="1">
    <source>
        <dbReference type="ARBA" id="ARBA00004141"/>
    </source>
</evidence>
<evidence type="ECO:0000256" key="4">
    <source>
        <dbReference type="ARBA" id="ARBA00022692"/>
    </source>
</evidence>
<feature type="transmembrane region" description="Helical" evidence="7">
    <location>
        <begin position="258"/>
        <end position="281"/>
    </location>
</feature>
<dbReference type="RefSeq" id="WP_133829357.1">
    <property type="nucleotide sequence ID" value="NZ_BAABHR010000021.1"/>
</dbReference>
<dbReference type="InterPro" id="IPR003362">
    <property type="entry name" value="Bact_transf"/>
</dbReference>
<protein>
    <submittedName>
        <fullName evidence="9">Exopolysaccharide biosynthesis polyprenyl glycosylphosphotransferase</fullName>
    </submittedName>
</protein>
<organism evidence="9 10">
    <name type="scientific">Actinomycetospora succinea</name>
    <dbReference type="NCBI Taxonomy" id="663603"/>
    <lineage>
        <taxon>Bacteria</taxon>
        <taxon>Bacillati</taxon>
        <taxon>Actinomycetota</taxon>
        <taxon>Actinomycetes</taxon>
        <taxon>Pseudonocardiales</taxon>
        <taxon>Pseudonocardiaceae</taxon>
        <taxon>Actinomycetospora</taxon>
    </lineage>
</organism>
<keyword evidence="5 7" id="KW-1133">Transmembrane helix</keyword>
<evidence type="ECO:0000256" key="7">
    <source>
        <dbReference type="SAM" id="Phobius"/>
    </source>
</evidence>
<dbReference type="Proteomes" id="UP000295705">
    <property type="component" value="Unassembled WGS sequence"/>
</dbReference>
<feature type="domain" description="Bacterial sugar transferase" evidence="8">
    <location>
        <begin position="253"/>
        <end position="434"/>
    </location>
</feature>
<proteinExistence type="inferred from homology"/>
<comment type="subcellular location">
    <subcellularLocation>
        <location evidence="1">Membrane</location>
        <topology evidence="1">Multi-pass membrane protein</topology>
    </subcellularLocation>
</comment>